<reference evidence="1 2" key="1">
    <citation type="submission" date="2011-08" db="EMBL/GenBank/DDBJ databases">
        <title>The Genome Sequence of Selenomonas noxia F0398.</title>
        <authorList>
            <consortium name="The Broad Institute Genome Sequencing Platform"/>
            <person name="Earl A."/>
            <person name="Ward D."/>
            <person name="Feldgarden M."/>
            <person name="Gevers D."/>
            <person name="Izard J."/>
            <person name="Ganesan A."/>
            <person name="Blanton J.M."/>
            <person name="Baranova O.V."/>
            <person name="Tanner A.C."/>
            <person name="Dewhirst F.E."/>
            <person name="Young S.K."/>
            <person name="Zeng Q."/>
            <person name="Gargeya S."/>
            <person name="Fitzgerald M."/>
            <person name="Haas B."/>
            <person name="Abouelleil A."/>
            <person name="Alvarado L."/>
            <person name="Arachchi H.M."/>
            <person name="Berlin A."/>
            <person name="Brown A."/>
            <person name="Chapman S.B."/>
            <person name="Chen Z."/>
            <person name="Dunbar C."/>
            <person name="Freedman E."/>
            <person name="Gearin G."/>
            <person name="Gellesch M."/>
            <person name="Goldberg J."/>
            <person name="Griggs A."/>
            <person name="Gujja S."/>
            <person name="Heiman D."/>
            <person name="Howarth C."/>
            <person name="Larson L."/>
            <person name="Lui A."/>
            <person name="MacDonald P.J.P."/>
            <person name="Montmayeur A."/>
            <person name="Murphy C."/>
            <person name="Neiman D."/>
            <person name="Pearson M."/>
            <person name="Priest M."/>
            <person name="Roberts A."/>
            <person name="Saif S."/>
            <person name="Shea T."/>
            <person name="Shenoy N."/>
            <person name="Sisk P."/>
            <person name="Stolte C."/>
            <person name="Sykes S."/>
            <person name="Wortman J."/>
            <person name="Nusbaum C."/>
            <person name="Birren B."/>
        </authorList>
    </citation>
    <scope>NUCLEOTIDE SEQUENCE [LARGE SCALE GENOMIC DNA]</scope>
    <source>
        <strain evidence="1 2">F0398</strain>
    </source>
</reference>
<protein>
    <submittedName>
        <fullName evidence="1">Uncharacterized protein</fullName>
    </submittedName>
</protein>
<dbReference type="EMBL" id="ADGH01000012">
    <property type="protein sequence ID" value="EHG24509.1"/>
    <property type="molecule type" value="Genomic_DNA"/>
</dbReference>
<gene>
    <name evidence="1" type="ORF">HMPREF9432_01359</name>
</gene>
<sequence>MNKKHLALLFAAVSLFWGSPLITGVVLAKPFPMYNRLDTLENGYVVTELLYSSPRWGGKPYGYRVFDPKSIHIVEENGVKIIRLNLNFFNGKKIIDPGIHPISLDVYNGFYRDDFEGEDWSVINNPPIPDDPASGIWNNDVSGSRQAAIDYIKDRHPDIYWEAWNSEKAAEERARAEELERFRWALDSASEKASSSVYLFEQYGKQISWDDFSRDAVDYTNVPPLSDLIGRVFYLSDNYGLDTVTSGNISPTLQTQRRASGLVHFTILPGANGRYQIALMDDTGAFVGEDNINRKPLAVGFSAYHEDYGYYQGLSDVFHKTGSFSSDGRVIGRININEGLSHNGAVSVSLEKTDSAGKYRLVYYVTKRVEDSYGGETTLTERNSGVYATLELVQ</sequence>
<dbReference type="Proteomes" id="UP000003175">
    <property type="component" value="Unassembled WGS sequence"/>
</dbReference>
<keyword evidence="2" id="KW-1185">Reference proteome</keyword>
<evidence type="ECO:0000313" key="1">
    <source>
        <dbReference type="EMBL" id="EHG24509.1"/>
    </source>
</evidence>
<accession>A0ABN0DP98</accession>
<proteinExistence type="predicted"/>
<evidence type="ECO:0000313" key="2">
    <source>
        <dbReference type="Proteomes" id="UP000003175"/>
    </source>
</evidence>
<comment type="caution">
    <text evidence="1">The sequence shown here is derived from an EMBL/GenBank/DDBJ whole genome shotgun (WGS) entry which is preliminary data.</text>
</comment>
<name>A0ABN0DP98_9FIRM</name>
<organism evidence="1 2">
    <name type="scientific">Selenomonas noxia F0398</name>
    <dbReference type="NCBI Taxonomy" id="702437"/>
    <lineage>
        <taxon>Bacteria</taxon>
        <taxon>Bacillati</taxon>
        <taxon>Bacillota</taxon>
        <taxon>Negativicutes</taxon>
        <taxon>Selenomonadales</taxon>
        <taxon>Selenomonadaceae</taxon>
        <taxon>Selenomonas</taxon>
    </lineage>
</organism>